<dbReference type="HOGENOM" id="CLU_3110472_0_0_1"/>
<evidence type="ECO:0000313" key="1">
    <source>
        <dbReference type="EnsemblProtists" id="HpaP802710"/>
    </source>
</evidence>
<dbReference type="AlphaFoldDB" id="M4B8V3"/>
<protein>
    <submittedName>
        <fullName evidence="1">Uncharacterized protein</fullName>
    </submittedName>
</protein>
<accession>M4B8V3</accession>
<dbReference type="InParanoid" id="M4B8V3"/>
<organism evidence="1 2">
    <name type="scientific">Hyaloperonospora arabidopsidis (strain Emoy2)</name>
    <name type="common">Downy mildew agent</name>
    <name type="synonym">Peronospora arabidopsidis</name>
    <dbReference type="NCBI Taxonomy" id="559515"/>
    <lineage>
        <taxon>Eukaryota</taxon>
        <taxon>Sar</taxon>
        <taxon>Stramenopiles</taxon>
        <taxon>Oomycota</taxon>
        <taxon>Peronosporomycetes</taxon>
        <taxon>Peronosporales</taxon>
        <taxon>Peronosporaceae</taxon>
        <taxon>Hyaloperonospora</taxon>
    </lineage>
</organism>
<sequence length="51" mass="5746">MAQSRARGTCSWLPLFAGHVMCTWNGVSNSRVDELLVKRPRGPMDNAERRS</sequence>
<dbReference type="VEuPathDB" id="FungiDB:HpaG802710"/>
<name>M4B8V3_HYAAE</name>
<reference evidence="1" key="2">
    <citation type="submission" date="2015-06" db="UniProtKB">
        <authorList>
            <consortium name="EnsemblProtists"/>
        </authorList>
    </citation>
    <scope>IDENTIFICATION</scope>
    <source>
        <strain evidence="1">Emoy2</strain>
    </source>
</reference>
<reference evidence="2" key="1">
    <citation type="journal article" date="2010" name="Science">
        <title>Signatures of adaptation to obligate biotrophy in the Hyaloperonospora arabidopsidis genome.</title>
        <authorList>
            <person name="Baxter L."/>
            <person name="Tripathy S."/>
            <person name="Ishaque N."/>
            <person name="Boot N."/>
            <person name="Cabral A."/>
            <person name="Kemen E."/>
            <person name="Thines M."/>
            <person name="Ah-Fong A."/>
            <person name="Anderson R."/>
            <person name="Badejoko W."/>
            <person name="Bittner-Eddy P."/>
            <person name="Boore J.L."/>
            <person name="Chibucos M.C."/>
            <person name="Coates M."/>
            <person name="Dehal P."/>
            <person name="Delehaunty K."/>
            <person name="Dong S."/>
            <person name="Downton P."/>
            <person name="Dumas B."/>
            <person name="Fabro G."/>
            <person name="Fronick C."/>
            <person name="Fuerstenberg S.I."/>
            <person name="Fulton L."/>
            <person name="Gaulin E."/>
            <person name="Govers F."/>
            <person name="Hughes L."/>
            <person name="Humphray S."/>
            <person name="Jiang R.H."/>
            <person name="Judelson H."/>
            <person name="Kamoun S."/>
            <person name="Kyung K."/>
            <person name="Meijer H."/>
            <person name="Minx P."/>
            <person name="Morris P."/>
            <person name="Nelson J."/>
            <person name="Phuntumart V."/>
            <person name="Qutob D."/>
            <person name="Rehmany A."/>
            <person name="Rougon-Cardoso A."/>
            <person name="Ryden P."/>
            <person name="Torto-Alalibo T."/>
            <person name="Studholme D."/>
            <person name="Wang Y."/>
            <person name="Win J."/>
            <person name="Wood J."/>
            <person name="Clifton S.W."/>
            <person name="Rogers J."/>
            <person name="Van den Ackerveken G."/>
            <person name="Jones J.D."/>
            <person name="McDowell J.M."/>
            <person name="Beynon J."/>
            <person name="Tyler B.M."/>
        </authorList>
    </citation>
    <scope>NUCLEOTIDE SEQUENCE [LARGE SCALE GENOMIC DNA]</scope>
    <source>
        <strain evidence="2">Emoy2</strain>
    </source>
</reference>
<keyword evidence="2" id="KW-1185">Reference proteome</keyword>
<proteinExistence type="predicted"/>
<dbReference type="EMBL" id="JH597989">
    <property type="status" value="NOT_ANNOTATED_CDS"/>
    <property type="molecule type" value="Genomic_DNA"/>
</dbReference>
<evidence type="ECO:0000313" key="2">
    <source>
        <dbReference type="Proteomes" id="UP000011713"/>
    </source>
</evidence>
<dbReference type="Proteomes" id="UP000011713">
    <property type="component" value="Unassembled WGS sequence"/>
</dbReference>
<dbReference type="EnsemblProtists" id="HpaT802710">
    <property type="protein sequence ID" value="HpaP802710"/>
    <property type="gene ID" value="HpaG802710"/>
</dbReference>